<dbReference type="InterPro" id="IPR000073">
    <property type="entry name" value="AB_hydrolase_1"/>
</dbReference>
<dbReference type="PANTHER" id="PTHR43798:SF33">
    <property type="entry name" value="HYDROLASE, PUTATIVE (AFU_ORTHOLOGUE AFUA_2G14860)-RELATED"/>
    <property type="match status" value="1"/>
</dbReference>
<dbReference type="EMBL" id="BMZS01000003">
    <property type="protein sequence ID" value="GHD45680.1"/>
    <property type="molecule type" value="Genomic_DNA"/>
</dbReference>
<feature type="domain" description="AB hydrolase-1" evidence="1">
    <location>
        <begin position="21"/>
        <end position="267"/>
    </location>
</feature>
<dbReference type="PRINTS" id="PR00412">
    <property type="entry name" value="EPOXHYDRLASE"/>
</dbReference>
<reference evidence="2" key="1">
    <citation type="journal article" date="2014" name="Int. J. Syst. Evol. Microbiol.">
        <title>Complete genome sequence of Corynebacterium casei LMG S-19264T (=DSM 44701T), isolated from a smear-ripened cheese.</title>
        <authorList>
            <consortium name="US DOE Joint Genome Institute (JGI-PGF)"/>
            <person name="Walter F."/>
            <person name="Albersmeier A."/>
            <person name="Kalinowski J."/>
            <person name="Ruckert C."/>
        </authorList>
    </citation>
    <scope>NUCLEOTIDE SEQUENCE</scope>
    <source>
        <strain evidence="2">KCTC 42651</strain>
    </source>
</reference>
<sequence>MKTMQIDGTAVAVRETGDGTPVVLLHCTGSSGNQWRAMADAMLAGPLAGGSNGRGYRLIMPDLRGYGESEAWSGRGPMRLADDAAIVRALADRVGEPLHLVGHSYGGAVALAAALQAPEALSSLTLIEPAAFFLLRGGSASDHALFVEIAAVGERIAKGLVSGDYRPALEHFVDYWSGRGTWQSMAPQAHDMLCRRIAAIALNFASTTGETTPLEAAARLKLPTLLLTGTRTKPIARRVVERLMWTLPNATLREIEGAGHMLPLTHPSPVAYAVGDHVTGREDAVVHFLERCAA</sequence>
<dbReference type="PRINTS" id="PR00111">
    <property type="entry name" value="ABHYDROLASE"/>
</dbReference>
<comment type="caution">
    <text evidence="2">The sequence shown here is derived from an EMBL/GenBank/DDBJ whole genome shotgun (WGS) entry which is preliminary data.</text>
</comment>
<dbReference type="Gene3D" id="3.40.50.1820">
    <property type="entry name" value="alpha/beta hydrolase"/>
    <property type="match status" value="1"/>
</dbReference>
<gene>
    <name evidence="2" type="ORF">GCM10017083_13940</name>
</gene>
<dbReference type="GO" id="GO:0016020">
    <property type="term" value="C:membrane"/>
    <property type="evidence" value="ECO:0007669"/>
    <property type="project" value="TreeGrafter"/>
</dbReference>
<dbReference type="Proteomes" id="UP000630353">
    <property type="component" value="Unassembled WGS sequence"/>
</dbReference>
<dbReference type="InterPro" id="IPR000639">
    <property type="entry name" value="Epox_hydrolase-like"/>
</dbReference>
<keyword evidence="2" id="KW-0378">Hydrolase</keyword>
<evidence type="ECO:0000313" key="3">
    <source>
        <dbReference type="Proteomes" id="UP000630353"/>
    </source>
</evidence>
<dbReference type="GO" id="GO:0016787">
    <property type="term" value="F:hydrolase activity"/>
    <property type="evidence" value="ECO:0007669"/>
    <property type="project" value="UniProtKB-KW"/>
</dbReference>
<dbReference type="RefSeq" id="WP_189988232.1">
    <property type="nucleotide sequence ID" value="NZ_BMZS01000003.1"/>
</dbReference>
<evidence type="ECO:0000259" key="1">
    <source>
        <dbReference type="Pfam" id="PF00561"/>
    </source>
</evidence>
<dbReference type="Pfam" id="PF00561">
    <property type="entry name" value="Abhydrolase_1"/>
    <property type="match status" value="1"/>
</dbReference>
<accession>A0A918XQ43</accession>
<reference evidence="2" key="2">
    <citation type="submission" date="2020-09" db="EMBL/GenBank/DDBJ databases">
        <authorList>
            <person name="Sun Q."/>
            <person name="Kim S."/>
        </authorList>
    </citation>
    <scope>NUCLEOTIDE SEQUENCE</scope>
    <source>
        <strain evidence="2">KCTC 42651</strain>
    </source>
</reference>
<dbReference type="InterPro" id="IPR029058">
    <property type="entry name" value="AB_hydrolase_fold"/>
</dbReference>
<organism evidence="2 3">
    <name type="scientific">Thalassobaculum fulvum</name>
    <dbReference type="NCBI Taxonomy" id="1633335"/>
    <lineage>
        <taxon>Bacteria</taxon>
        <taxon>Pseudomonadati</taxon>
        <taxon>Pseudomonadota</taxon>
        <taxon>Alphaproteobacteria</taxon>
        <taxon>Rhodospirillales</taxon>
        <taxon>Thalassobaculaceae</taxon>
        <taxon>Thalassobaculum</taxon>
    </lineage>
</organism>
<keyword evidence="3" id="KW-1185">Reference proteome</keyword>
<dbReference type="AlphaFoldDB" id="A0A918XQ43"/>
<dbReference type="PANTHER" id="PTHR43798">
    <property type="entry name" value="MONOACYLGLYCEROL LIPASE"/>
    <property type="match status" value="1"/>
</dbReference>
<proteinExistence type="predicted"/>
<name>A0A918XQ43_9PROT</name>
<protein>
    <submittedName>
        <fullName evidence="2">Alpha/beta hydrolase</fullName>
    </submittedName>
</protein>
<evidence type="ECO:0000313" key="2">
    <source>
        <dbReference type="EMBL" id="GHD45680.1"/>
    </source>
</evidence>
<dbReference type="SUPFAM" id="SSF53474">
    <property type="entry name" value="alpha/beta-Hydrolases"/>
    <property type="match status" value="1"/>
</dbReference>
<dbReference type="InterPro" id="IPR050266">
    <property type="entry name" value="AB_hydrolase_sf"/>
</dbReference>